<sequence length="282" mass="30329">MIRHQRVAANGIGFHLATCGPEDGPAVVLLHGFPEFWYGWRHQMEPLASAGLRVIAPDQRGYGESDKPGGIGAYALDTLADDVCGICSELGHERFAVVGHDWGGIVAWHLAARAPERLSRLAILNAPHPATLASYALTHPLQAVRSAYVGFFQMPWLPEMALSANDHALLALALTGRSPPGTFDEAALAKYREAWSREGALGAMLNWYRAMPLARPLSQQIEIPAMVVWGDEDPALSSGLAEAGAAFCGACEVVHLPGATHWLHHEIPEEVNALLLAFLAAD</sequence>
<evidence type="ECO:0000259" key="2">
    <source>
        <dbReference type="Pfam" id="PF00561"/>
    </source>
</evidence>
<reference evidence="3 4" key="1">
    <citation type="submission" date="2019-12" db="EMBL/GenBank/DDBJ databases">
        <title>Hybrid Genome Assemblies of two High G+C Isolates from Undergraduate Microbiology Courses.</title>
        <authorList>
            <person name="Ne Ville C.J."/>
            <person name="Enright D."/>
            <person name="Hernandez I."/>
            <person name="Dodsworth J."/>
            <person name="Orwin P.M."/>
        </authorList>
    </citation>
    <scope>NUCLEOTIDE SEQUENCE [LARGE SCALE GENOMIC DNA]</scope>
    <source>
        <strain evidence="3 4">CSUSB</strain>
    </source>
</reference>
<dbReference type="PRINTS" id="PR00111">
    <property type="entry name" value="ABHYDROLASE"/>
</dbReference>
<dbReference type="RefSeq" id="WP_157612232.1">
    <property type="nucleotide sequence ID" value="NZ_CP046622.1"/>
</dbReference>
<keyword evidence="1 3" id="KW-0378">Hydrolase</keyword>
<dbReference type="InterPro" id="IPR000639">
    <property type="entry name" value="Epox_hydrolase-like"/>
</dbReference>
<dbReference type="InterPro" id="IPR029058">
    <property type="entry name" value="AB_hydrolase_fold"/>
</dbReference>
<feature type="domain" description="AB hydrolase-1" evidence="2">
    <location>
        <begin position="25"/>
        <end position="266"/>
    </location>
</feature>
<dbReference type="PRINTS" id="PR00412">
    <property type="entry name" value="EPOXHYDRLASE"/>
</dbReference>
<proteinExistence type="predicted"/>
<dbReference type="EMBL" id="CP046622">
    <property type="protein sequence ID" value="QGW80999.1"/>
    <property type="molecule type" value="Genomic_DNA"/>
</dbReference>
<protein>
    <submittedName>
        <fullName evidence="3">Alpha/beta fold hydrolase</fullName>
    </submittedName>
</protein>
<evidence type="ECO:0000313" key="4">
    <source>
        <dbReference type="Proteomes" id="UP000425817"/>
    </source>
</evidence>
<dbReference type="GO" id="GO:0016787">
    <property type="term" value="F:hydrolase activity"/>
    <property type="evidence" value="ECO:0007669"/>
    <property type="project" value="UniProtKB-KW"/>
</dbReference>
<dbReference type="PANTHER" id="PTHR43329">
    <property type="entry name" value="EPOXIDE HYDROLASE"/>
    <property type="match status" value="1"/>
</dbReference>
<dbReference type="Gene3D" id="3.40.50.1820">
    <property type="entry name" value="alpha/beta hydrolase"/>
    <property type="match status" value="1"/>
</dbReference>
<dbReference type="SUPFAM" id="SSF53474">
    <property type="entry name" value="alpha/beta-Hydrolases"/>
    <property type="match status" value="1"/>
</dbReference>
<evidence type="ECO:0000313" key="3">
    <source>
        <dbReference type="EMBL" id="QGW80999.1"/>
    </source>
</evidence>
<dbReference type="Proteomes" id="UP000425817">
    <property type="component" value="Chromosome"/>
</dbReference>
<organism evidence="3 4">
    <name type="scientific">Variovorax paradoxus</name>
    <dbReference type="NCBI Taxonomy" id="34073"/>
    <lineage>
        <taxon>Bacteria</taxon>
        <taxon>Pseudomonadati</taxon>
        <taxon>Pseudomonadota</taxon>
        <taxon>Betaproteobacteria</taxon>
        <taxon>Burkholderiales</taxon>
        <taxon>Comamonadaceae</taxon>
        <taxon>Variovorax</taxon>
    </lineage>
</organism>
<accession>A0A6I6H6E3</accession>
<gene>
    <name evidence="3" type="ORF">GOQ09_05140</name>
</gene>
<dbReference type="InterPro" id="IPR000073">
    <property type="entry name" value="AB_hydrolase_1"/>
</dbReference>
<name>A0A6I6H6E3_VARPD</name>
<dbReference type="OrthoDB" id="2987348at2"/>
<dbReference type="AlphaFoldDB" id="A0A6I6H6E3"/>
<dbReference type="Pfam" id="PF00561">
    <property type="entry name" value="Abhydrolase_1"/>
    <property type="match status" value="1"/>
</dbReference>
<evidence type="ECO:0000256" key="1">
    <source>
        <dbReference type="ARBA" id="ARBA00022801"/>
    </source>
</evidence>